<proteinExistence type="predicted"/>
<dbReference type="AlphaFoldDB" id="A0A2I9E2Q1"/>
<dbReference type="InterPro" id="IPR050855">
    <property type="entry name" value="NDM-1-like"/>
</dbReference>
<comment type="caution">
    <text evidence="2">The sequence shown here is derived from an EMBL/GenBank/DDBJ whole genome shotgun (WGS) entry which is preliminary data.</text>
</comment>
<dbReference type="Pfam" id="PF00753">
    <property type="entry name" value="Lactamase_B"/>
    <property type="match status" value="1"/>
</dbReference>
<dbReference type="Gene3D" id="3.60.15.10">
    <property type="entry name" value="Ribonuclease Z/Hydroxyacylglutathione hydrolase-like"/>
    <property type="match status" value="1"/>
</dbReference>
<gene>
    <name evidence="2" type="ORF">DAERI_220038</name>
</gene>
<feature type="domain" description="Metallo-beta-lactamase" evidence="1">
    <location>
        <begin position="26"/>
        <end position="223"/>
    </location>
</feature>
<evidence type="ECO:0000313" key="3">
    <source>
        <dbReference type="Proteomes" id="UP000236569"/>
    </source>
</evidence>
<dbReference type="InterPro" id="IPR001279">
    <property type="entry name" value="Metallo-B-lactamas"/>
</dbReference>
<keyword evidence="3" id="KW-1185">Reference proteome</keyword>
<dbReference type="SMART" id="SM00849">
    <property type="entry name" value="Lactamase_B"/>
    <property type="match status" value="1"/>
</dbReference>
<dbReference type="RefSeq" id="WP_103131373.1">
    <property type="nucleotide sequence ID" value="NZ_BFAG01000022.1"/>
</dbReference>
<dbReference type="InterPro" id="IPR036866">
    <property type="entry name" value="RibonucZ/Hydroxyglut_hydro"/>
</dbReference>
<accession>A0A2I9E2Q1</accession>
<reference evidence="3" key="1">
    <citation type="submission" date="2018-01" db="EMBL/GenBank/DDBJ databases">
        <title>Draft Genome Sequence of the Radioresistant Bacterium Deinococcus aerius TR0125, Isolated from the Higher Atmosphere above Japan.</title>
        <authorList>
            <person name="Satoh K."/>
            <person name="Arai H."/>
            <person name="Sanzen T."/>
            <person name="Kawaguchi Y."/>
            <person name="Hayashi H."/>
            <person name="Yokobori S."/>
            <person name="Yamagishi A."/>
            <person name="Oono Y."/>
            <person name="Narumi I."/>
        </authorList>
    </citation>
    <scope>NUCLEOTIDE SEQUENCE [LARGE SCALE GENOMIC DNA]</scope>
    <source>
        <strain evidence="3">TR0125</strain>
    </source>
</reference>
<sequence>MPAPLQLSEHVYALPLEATLMGSPTTIFPALILGGARGATLVDTGIPGMQDALRDALGALGLGWGDVRRIIVTHHDLDHIGSLPAVVAATGAEVLALDAEVPYVQGDRPGQKQPTPQMLASMPPEMVAVFANPPRAAVTRPLHDGEVLDLAGGVRVVATPGHTVGHLSLFVVQDGVLISGDALTSSGGQLHGPMERATPDMGQARESVRKLAGLPVTAVLTYHGGPVREDAAGQLARVAGEGRGAGTTAP</sequence>
<dbReference type="SUPFAM" id="SSF56281">
    <property type="entry name" value="Metallo-hydrolase/oxidoreductase"/>
    <property type="match status" value="1"/>
</dbReference>
<evidence type="ECO:0000259" key="1">
    <source>
        <dbReference type="SMART" id="SM00849"/>
    </source>
</evidence>
<dbReference type="PANTHER" id="PTHR42951:SF17">
    <property type="entry name" value="METALLO-BETA-LACTAMASE DOMAIN-CONTAINING PROTEIN"/>
    <property type="match status" value="1"/>
</dbReference>
<protein>
    <submittedName>
        <fullName evidence="2">Beta-lactamase domain-containing protein</fullName>
    </submittedName>
</protein>
<dbReference type="EMBL" id="BFAG01000022">
    <property type="protein sequence ID" value="GBF08095.1"/>
    <property type="molecule type" value="Genomic_DNA"/>
</dbReference>
<dbReference type="CDD" id="cd07721">
    <property type="entry name" value="yflN-like_MBL-fold"/>
    <property type="match status" value="1"/>
</dbReference>
<dbReference type="OrthoDB" id="9802248at2"/>
<organism evidence="2 3">
    <name type="scientific">Deinococcus aerius</name>
    <dbReference type="NCBI Taxonomy" id="200253"/>
    <lineage>
        <taxon>Bacteria</taxon>
        <taxon>Thermotogati</taxon>
        <taxon>Deinococcota</taxon>
        <taxon>Deinococci</taxon>
        <taxon>Deinococcales</taxon>
        <taxon>Deinococcaceae</taxon>
        <taxon>Deinococcus</taxon>
    </lineage>
</organism>
<evidence type="ECO:0000313" key="2">
    <source>
        <dbReference type="EMBL" id="GBF08095.1"/>
    </source>
</evidence>
<dbReference type="Proteomes" id="UP000236569">
    <property type="component" value="Unassembled WGS sequence"/>
</dbReference>
<dbReference type="PANTHER" id="PTHR42951">
    <property type="entry name" value="METALLO-BETA-LACTAMASE DOMAIN-CONTAINING"/>
    <property type="match status" value="1"/>
</dbReference>
<name>A0A2I9E2Q1_9DEIO</name>